<dbReference type="STRING" id="3469.A0A4Y7K7P4"/>
<comment type="similarity">
    <text evidence="2">Belongs to the peptidase C19 family.</text>
</comment>
<dbReference type="InterPro" id="IPR028889">
    <property type="entry name" value="USP"/>
</dbReference>
<dbReference type="PANTHER" id="PTHR43982:SF1">
    <property type="entry name" value="UBIQUITIN CARBOXYL-TERMINAL HYDROLASE 14"/>
    <property type="match status" value="1"/>
</dbReference>
<gene>
    <name evidence="11" type="ORF">C5167_031496</name>
</gene>
<dbReference type="EC" id="3.4.19.12" evidence="3"/>
<keyword evidence="5" id="KW-0677">Repeat</keyword>
<comment type="catalytic activity">
    <reaction evidence="1">
        <text>Thiol-dependent hydrolysis of ester, thioester, amide, peptide and isopeptide bonds formed by the C-terminal Gly of ubiquitin (a 76-residue protein attached to proteins as an intracellular targeting signal).</text>
        <dbReference type="EC" id="3.4.19.12"/>
    </reaction>
</comment>
<dbReference type="AlphaFoldDB" id="A0A4Y7K7P4"/>
<accession>A0A4Y7K7P4</accession>
<dbReference type="InterPro" id="IPR001394">
    <property type="entry name" value="Peptidase_C19_UCH"/>
</dbReference>
<dbReference type="GO" id="GO:0043161">
    <property type="term" value="P:proteasome-mediated ubiquitin-dependent protein catabolic process"/>
    <property type="evidence" value="ECO:0007669"/>
    <property type="project" value="InterPro"/>
</dbReference>
<dbReference type="InterPro" id="IPR038765">
    <property type="entry name" value="Papain-like_cys_pep_sf"/>
</dbReference>
<evidence type="ECO:0000259" key="10">
    <source>
        <dbReference type="PROSITE" id="PS50235"/>
    </source>
</evidence>
<evidence type="ECO:0000256" key="2">
    <source>
        <dbReference type="ARBA" id="ARBA00009085"/>
    </source>
</evidence>
<evidence type="ECO:0000256" key="3">
    <source>
        <dbReference type="ARBA" id="ARBA00012759"/>
    </source>
</evidence>
<dbReference type="SUPFAM" id="SSF52058">
    <property type="entry name" value="L domain-like"/>
    <property type="match status" value="2"/>
</dbReference>
<keyword evidence="6" id="KW-0833">Ubl conjugation pathway</keyword>
<dbReference type="InterPro" id="IPR044635">
    <property type="entry name" value="UBP14-like"/>
</dbReference>
<dbReference type="SUPFAM" id="SSF54001">
    <property type="entry name" value="Cysteine proteinases"/>
    <property type="match status" value="1"/>
</dbReference>
<dbReference type="Pfam" id="PF23598">
    <property type="entry name" value="LRR_14"/>
    <property type="match status" value="1"/>
</dbReference>
<evidence type="ECO:0000256" key="9">
    <source>
        <dbReference type="SAM" id="MobiDB-lite"/>
    </source>
</evidence>
<dbReference type="InterPro" id="IPR018200">
    <property type="entry name" value="USP_CS"/>
</dbReference>
<keyword evidence="12" id="KW-1185">Reference proteome</keyword>
<dbReference type="InterPro" id="IPR032675">
    <property type="entry name" value="LRR_dom_sf"/>
</dbReference>
<keyword evidence="8" id="KW-0788">Thiol protease</keyword>
<dbReference type="EMBL" id="CM010721">
    <property type="protein sequence ID" value="RZC68231.1"/>
    <property type="molecule type" value="Genomic_DNA"/>
</dbReference>
<evidence type="ECO:0000256" key="8">
    <source>
        <dbReference type="ARBA" id="ARBA00022807"/>
    </source>
</evidence>
<evidence type="ECO:0000313" key="11">
    <source>
        <dbReference type="EMBL" id="RZC68231.1"/>
    </source>
</evidence>
<feature type="region of interest" description="Disordered" evidence="9">
    <location>
        <begin position="794"/>
        <end position="846"/>
    </location>
</feature>
<feature type="domain" description="USP" evidence="10">
    <location>
        <begin position="548"/>
        <end position="919"/>
    </location>
</feature>
<dbReference type="Gene3D" id="3.80.10.10">
    <property type="entry name" value="Ribonuclease Inhibitor"/>
    <property type="match status" value="2"/>
</dbReference>
<evidence type="ECO:0000313" key="12">
    <source>
        <dbReference type="Proteomes" id="UP000316621"/>
    </source>
</evidence>
<evidence type="ECO:0000256" key="1">
    <source>
        <dbReference type="ARBA" id="ARBA00000707"/>
    </source>
</evidence>
<dbReference type="Pfam" id="PF00443">
    <property type="entry name" value="UCH"/>
    <property type="match status" value="1"/>
</dbReference>
<dbReference type="Gene3D" id="3.90.70.10">
    <property type="entry name" value="Cysteine proteinases"/>
    <property type="match status" value="1"/>
</dbReference>
<evidence type="ECO:0000256" key="4">
    <source>
        <dbReference type="ARBA" id="ARBA00022670"/>
    </source>
</evidence>
<dbReference type="PROSITE" id="PS50235">
    <property type="entry name" value="USP_3"/>
    <property type="match status" value="1"/>
</dbReference>
<dbReference type="GO" id="GO:0070628">
    <property type="term" value="F:proteasome binding"/>
    <property type="evidence" value="ECO:0007669"/>
    <property type="project" value="TreeGrafter"/>
</dbReference>
<dbReference type="PANTHER" id="PTHR43982">
    <property type="entry name" value="UBIQUITIN CARBOXYL-TERMINAL HYDROLASE"/>
    <property type="match status" value="1"/>
</dbReference>
<keyword evidence="7" id="KW-0378">Hydrolase</keyword>
<name>A0A4Y7K7P4_PAPSO</name>
<dbReference type="PROSITE" id="PS00973">
    <property type="entry name" value="USP_2"/>
    <property type="match status" value="1"/>
</dbReference>
<dbReference type="InterPro" id="IPR055414">
    <property type="entry name" value="LRR_R13L4/SHOC2-like"/>
</dbReference>
<dbReference type="Gramene" id="RZC68231">
    <property type="protein sequence ID" value="RZC68231"/>
    <property type="gene ID" value="C5167_031496"/>
</dbReference>
<organism evidence="11 12">
    <name type="scientific">Papaver somniferum</name>
    <name type="common">Opium poppy</name>
    <dbReference type="NCBI Taxonomy" id="3469"/>
    <lineage>
        <taxon>Eukaryota</taxon>
        <taxon>Viridiplantae</taxon>
        <taxon>Streptophyta</taxon>
        <taxon>Embryophyta</taxon>
        <taxon>Tracheophyta</taxon>
        <taxon>Spermatophyta</taxon>
        <taxon>Magnoliopsida</taxon>
        <taxon>Ranunculales</taxon>
        <taxon>Papaveraceae</taxon>
        <taxon>Papaveroideae</taxon>
        <taxon>Papaver</taxon>
    </lineage>
</organism>
<reference evidence="11 12" key="1">
    <citation type="journal article" date="2018" name="Science">
        <title>The opium poppy genome and morphinan production.</title>
        <authorList>
            <person name="Guo L."/>
            <person name="Winzer T."/>
            <person name="Yang X."/>
            <person name="Li Y."/>
            <person name="Ning Z."/>
            <person name="He Z."/>
            <person name="Teodor R."/>
            <person name="Lu Y."/>
            <person name="Bowser T.A."/>
            <person name="Graham I.A."/>
            <person name="Ye K."/>
        </authorList>
    </citation>
    <scope>NUCLEOTIDE SEQUENCE [LARGE SCALE GENOMIC DNA]</scope>
    <source>
        <strain evidence="12">cv. HN1</strain>
        <tissue evidence="11">Leaves</tissue>
    </source>
</reference>
<keyword evidence="4" id="KW-0645">Protease</keyword>
<dbReference type="Proteomes" id="UP000316621">
    <property type="component" value="Chromosome 7"/>
</dbReference>
<dbReference type="GO" id="GO:0004843">
    <property type="term" value="F:cysteine-type deubiquitinase activity"/>
    <property type="evidence" value="ECO:0007669"/>
    <property type="project" value="UniProtKB-EC"/>
</dbReference>
<proteinExistence type="inferred from homology"/>
<evidence type="ECO:0000256" key="5">
    <source>
        <dbReference type="ARBA" id="ARBA00022737"/>
    </source>
</evidence>
<sequence length="923" mass="105156">MGITHVPEEIDKLVHLRYLDLSRNEDLIELPDSMSGLLNLQTLKLKECSNLFKFPKEIGRMIKLRNYSGCMFPSRMGNVRALTNLRFLKFDRCNKCDELPALGLLPSHEELVIKDLKNLKRIGVEIYGGGQCVTEVAFPKLITLEILENENLELWEFGNGEVQVHEMMPRVRSIKLTFCENLIALPALGLLPSLEELVIYELKNLKRIGVEIYGGGQCLGDVAFPKLKTLEFFYTVNLEVWEFGNGEVQVRQMMPRVTTIKLSGCKKLIALPDLNKLPSLETLKIEFAFKLTSIGCNTISSNGGTSFPELTTLEVSYMDNLEVIVRGADALIEGEQGDTNIDTAIMPRLVDLTLIECPKFPLPRYLPSLRSLYLYEHQGDDYFVVRLGEVVRYKELERLRLNAGIGNSWKLIPEYAKDLRQLEHLDIINSNCVGYYGRGDWSVLSHVPDIQIHFQNIDPLTYSPPQGIHPQPAKLYYLTGVPPEKLMITYKDALVKDYDDWWSLYLWVEEGGVHGITVDEIVKAPEKGPVFMEDLPEEQQAIAVGHTAGMYNLHGNTCYMNSTLQCLHSVPELKPELIKYHEKTNNLDQSSHFLTIATMDLFCELDRNVKPVSPKQFWMDADECWTKITFTLSRSLRASYGSENPEVVKKLFGIDLISRYFNIYQIILSSIVKKVGKKAQRQSQNTCLNPYLTCSESSARGIKALSGNRIEKGFTFLGAQFYLSERITHQQFTKARFTFSKRSRYMTVQFVRFFWNRESNQKEMNLQKVDYPLELDVYELCSDELRKKLEAPRKFSGDEEGRKAGSKIDEKEPKETDVKMLDAEGSSSKKGETSASSCHQGSTSKGEGQLTGVYELVSVLTHKGRSADLGHYVAWVKQESGMWIQFDDEEAILRCEEDITNLSGGCDWHTAYICMYKARVIHN</sequence>
<protein>
    <recommendedName>
        <fullName evidence="3">ubiquitinyl hydrolase 1</fullName>
        <ecNumber evidence="3">3.4.19.12</ecNumber>
    </recommendedName>
</protein>
<evidence type="ECO:0000256" key="7">
    <source>
        <dbReference type="ARBA" id="ARBA00022801"/>
    </source>
</evidence>
<dbReference type="GO" id="GO:0016579">
    <property type="term" value="P:protein deubiquitination"/>
    <property type="evidence" value="ECO:0007669"/>
    <property type="project" value="InterPro"/>
</dbReference>
<feature type="compositionally biased region" description="Basic and acidic residues" evidence="9">
    <location>
        <begin position="794"/>
        <end position="832"/>
    </location>
</feature>
<dbReference type="GO" id="GO:0061136">
    <property type="term" value="P:regulation of proteasomal protein catabolic process"/>
    <property type="evidence" value="ECO:0007669"/>
    <property type="project" value="TreeGrafter"/>
</dbReference>
<evidence type="ECO:0000256" key="6">
    <source>
        <dbReference type="ARBA" id="ARBA00022786"/>
    </source>
</evidence>